<proteinExistence type="predicted"/>
<comment type="caution">
    <text evidence="1">The sequence shown here is derived from an EMBL/GenBank/DDBJ whole genome shotgun (WGS) entry which is preliminary data.</text>
</comment>
<sequence length="113" mass="12753">AGFDYFEPNNPVVTLMENPKTGKLKNEVLKERILSAIIEMTIPEKELERCLKLILALSKKINTVITVDLIACYDSNYDLSVQNIIDRSKFNPLYGAKINLGFGRCTNKEQGES</sequence>
<name>X1PCE2_9ZZZZ</name>
<dbReference type="EMBL" id="BARV01032980">
    <property type="protein sequence ID" value="GAI40141.1"/>
    <property type="molecule type" value="Genomic_DNA"/>
</dbReference>
<organism evidence="1">
    <name type="scientific">marine sediment metagenome</name>
    <dbReference type="NCBI Taxonomy" id="412755"/>
    <lineage>
        <taxon>unclassified sequences</taxon>
        <taxon>metagenomes</taxon>
        <taxon>ecological metagenomes</taxon>
    </lineage>
</organism>
<evidence type="ECO:0000313" key="1">
    <source>
        <dbReference type="EMBL" id="GAI40141.1"/>
    </source>
</evidence>
<reference evidence="1" key="1">
    <citation type="journal article" date="2014" name="Front. Microbiol.">
        <title>High frequency of phylogenetically diverse reductive dehalogenase-homologous genes in deep subseafloor sedimentary metagenomes.</title>
        <authorList>
            <person name="Kawai M."/>
            <person name="Futagami T."/>
            <person name="Toyoda A."/>
            <person name="Takaki Y."/>
            <person name="Nishi S."/>
            <person name="Hori S."/>
            <person name="Arai W."/>
            <person name="Tsubouchi T."/>
            <person name="Morono Y."/>
            <person name="Uchiyama I."/>
            <person name="Ito T."/>
            <person name="Fujiyama A."/>
            <person name="Inagaki F."/>
            <person name="Takami H."/>
        </authorList>
    </citation>
    <scope>NUCLEOTIDE SEQUENCE</scope>
    <source>
        <strain evidence="1">Expedition CK06-06</strain>
    </source>
</reference>
<accession>X1PCE2</accession>
<protein>
    <submittedName>
        <fullName evidence="1">Uncharacterized protein</fullName>
    </submittedName>
</protein>
<dbReference type="AlphaFoldDB" id="X1PCE2"/>
<feature type="non-terminal residue" evidence="1">
    <location>
        <position position="1"/>
    </location>
</feature>
<gene>
    <name evidence="1" type="ORF">S06H3_51909</name>
</gene>